<dbReference type="Proteomes" id="UP001222027">
    <property type="component" value="Unassembled WGS sequence"/>
</dbReference>
<evidence type="ECO:0008006" key="10">
    <source>
        <dbReference type="Google" id="ProtNLM"/>
    </source>
</evidence>
<dbReference type="AlphaFoldDB" id="A0AAV8R5D6"/>
<keyword evidence="3 7" id="KW-0812">Transmembrane</keyword>
<evidence type="ECO:0000256" key="2">
    <source>
        <dbReference type="ARBA" id="ARBA00006859"/>
    </source>
</evidence>
<gene>
    <name evidence="8" type="ORF">OPV22_009535</name>
</gene>
<accession>A0AAV8R5D6</accession>
<comment type="subcellular location">
    <subcellularLocation>
        <location evidence="1">Endomembrane system</location>
        <topology evidence="1">Multi-pass membrane protein</topology>
    </subcellularLocation>
</comment>
<dbReference type="PANTHER" id="PTHR12174">
    <property type="entry name" value="SIGNAL PEPTIDE PEPTIDASE"/>
    <property type="match status" value="1"/>
</dbReference>
<feature type="transmembrane region" description="Helical" evidence="7">
    <location>
        <begin position="241"/>
        <end position="263"/>
    </location>
</feature>
<feature type="transmembrane region" description="Helical" evidence="7">
    <location>
        <begin position="309"/>
        <end position="326"/>
    </location>
</feature>
<evidence type="ECO:0000313" key="8">
    <source>
        <dbReference type="EMBL" id="KAJ8498983.1"/>
    </source>
</evidence>
<sequence length="531" mass="58502">MRCRSTRGYPKSFLCPKAIRAVQARSQCVLGDGERRPAAGALLRQRDEGVRRRLHGTRKELKLLDWSIMDGKAQGSGKKLSPCDVEALKKCLEQNKGDYVKCQAQIEAFKSSCSSKKPPSPRISSGGDRLLVSQIYRSFQPHPPIAKRIKKGSCGTVALMESLWKLAYLVEPASLTLIITAIFVTFASASRALDHGREMERNLDFSEASITLDRSQALMIPLASSCSLLLMFYLFSSVSQLITTFTAVASASALYFCLSPYMAYIRSRFGLMDPLASRCCSKSFTRTQGILLFFCIGTVAAWLVTGHWILNNILGICICIAFVSHVRLPNIKICSLLLVCLFLYDIFWVFFSERFFGANVMVSVATQKASNPVHKVATSLSLPGLQLITKKLELPVKLIFPRNLMGGQVITGASGGEYMMLGLGDMAIPGMLVALVLCFDHRKTRDMAIPSEKSSSKENKYLWCSLSGYAIGLVSALTAGILTQSPQPALLYLVPSTLGPVIFLSWRRNELRELWDGACPVSSEKAHSMEV</sequence>
<dbReference type="InterPro" id="IPR007369">
    <property type="entry name" value="Peptidase_A22B_SPP"/>
</dbReference>
<feature type="transmembrane region" description="Helical" evidence="7">
    <location>
        <begin position="489"/>
        <end position="506"/>
    </location>
</feature>
<evidence type="ECO:0000256" key="6">
    <source>
        <dbReference type="ARBA" id="ARBA00023136"/>
    </source>
</evidence>
<keyword evidence="5 7" id="KW-1133">Transmembrane helix</keyword>
<evidence type="ECO:0000256" key="5">
    <source>
        <dbReference type="ARBA" id="ARBA00022989"/>
    </source>
</evidence>
<comment type="similarity">
    <text evidence="2">Belongs to the peptidase A22B family.</text>
</comment>
<feature type="transmembrane region" description="Helical" evidence="7">
    <location>
        <begin position="284"/>
        <end position="303"/>
    </location>
</feature>
<dbReference type="GO" id="GO:0033619">
    <property type="term" value="P:membrane protein proteolysis"/>
    <property type="evidence" value="ECO:0007669"/>
    <property type="project" value="TreeGrafter"/>
</dbReference>
<proteinExistence type="inferred from homology"/>
<name>A0AAV8R5D6_ENSVE</name>
<keyword evidence="6 7" id="KW-0472">Membrane</keyword>
<keyword evidence="4" id="KW-0378">Hydrolase</keyword>
<organism evidence="8 9">
    <name type="scientific">Ensete ventricosum</name>
    <name type="common">Abyssinian banana</name>
    <name type="synonym">Musa ensete</name>
    <dbReference type="NCBI Taxonomy" id="4639"/>
    <lineage>
        <taxon>Eukaryota</taxon>
        <taxon>Viridiplantae</taxon>
        <taxon>Streptophyta</taxon>
        <taxon>Embryophyta</taxon>
        <taxon>Tracheophyta</taxon>
        <taxon>Spermatophyta</taxon>
        <taxon>Magnoliopsida</taxon>
        <taxon>Liliopsida</taxon>
        <taxon>Zingiberales</taxon>
        <taxon>Musaceae</taxon>
        <taxon>Ensete</taxon>
    </lineage>
</organism>
<feature type="transmembrane region" description="Helical" evidence="7">
    <location>
        <begin position="418"/>
        <end position="440"/>
    </location>
</feature>
<dbReference type="Pfam" id="PF04258">
    <property type="entry name" value="Peptidase_A22B"/>
    <property type="match status" value="1"/>
</dbReference>
<dbReference type="SMART" id="SM00730">
    <property type="entry name" value="PSN"/>
    <property type="match status" value="1"/>
</dbReference>
<reference evidence="8 9" key="1">
    <citation type="submission" date="2022-12" db="EMBL/GenBank/DDBJ databases">
        <title>Chromosome-scale assembly of the Ensete ventricosum genome.</title>
        <authorList>
            <person name="Dussert Y."/>
            <person name="Stocks J."/>
            <person name="Wendawek A."/>
            <person name="Woldeyes F."/>
            <person name="Nichols R.A."/>
            <person name="Borrell J.S."/>
        </authorList>
    </citation>
    <scope>NUCLEOTIDE SEQUENCE [LARGE SCALE GENOMIC DNA]</scope>
    <source>
        <strain evidence="9">cv. Maze</strain>
        <tissue evidence="8">Seeds</tissue>
    </source>
</reference>
<evidence type="ECO:0000256" key="4">
    <source>
        <dbReference type="ARBA" id="ARBA00022801"/>
    </source>
</evidence>
<evidence type="ECO:0000256" key="1">
    <source>
        <dbReference type="ARBA" id="ARBA00004127"/>
    </source>
</evidence>
<dbReference type="GO" id="GO:0042500">
    <property type="term" value="F:aspartic endopeptidase activity, intramembrane cleaving"/>
    <property type="evidence" value="ECO:0007669"/>
    <property type="project" value="InterPro"/>
</dbReference>
<feature type="transmembrane region" description="Helical" evidence="7">
    <location>
        <begin position="461"/>
        <end position="483"/>
    </location>
</feature>
<feature type="transmembrane region" description="Helical" evidence="7">
    <location>
        <begin position="166"/>
        <end position="189"/>
    </location>
</feature>
<dbReference type="GO" id="GO:0006465">
    <property type="term" value="P:signal peptide processing"/>
    <property type="evidence" value="ECO:0007669"/>
    <property type="project" value="TreeGrafter"/>
</dbReference>
<dbReference type="PANTHER" id="PTHR12174:SF22">
    <property type="entry name" value="SIGNAL PEPTIDE PEPTIDASE-LIKE 3"/>
    <property type="match status" value="1"/>
</dbReference>
<feature type="transmembrane region" description="Helical" evidence="7">
    <location>
        <begin position="333"/>
        <end position="351"/>
    </location>
</feature>
<evidence type="ECO:0000256" key="3">
    <source>
        <dbReference type="ARBA" id="ARBA00022692"/>
    </source>
</evidence>
<comment type="caution">
    <text evidence="8">The sequence shown here is derived from an EMBL/GenBank/DDBJ whole genome shotgun (WGS) entry which is preliminary data.</text>
</comment>
<evidence type="ECO:0000313" key="9">
    <source>
        <dbReference type="Proteomes" id="UP001222027"/>
    </source>
</evidence>
<dbReference type="GO" id="GO:0098554">
    <property type="term" value="C:cytoplasmic side of endoplasmic reticulum membrane"/>
    <property type="evidence" value="ECO:0007669"/>
    <property type="project" value="TreeGrafter"/>
</dbReference>
<dbReference type="InterPro" id="IPR006639">
    <property type="entry name" value="Preselin/SPP"/>
</dbReference>
<dbReference type="EMBL" id="JAQQAF010000003">
    <property type="protein sequence ID" value="KAJ8498983.1"/>
    <property type="molecule type" value="Genomic_DNA"/>
</dbReference>
<keyword evidence="9" id="KW-1185">Reference proteome</keyword>
<dbReference type="GO" id="GO:0098553">
    <property type="term" value="C:lumenal side of endoplasmic reticulum membrane"/>
    <property type="evidence" value="ECO:0007669"/>
    <property type="project" value="TreeGrafter"/>
</dbReference>
<dbReference type="GO" id="GO:0030660">
    <property type="term" value="C:Golgi-associated vesicle membrane"/>
    <property type="evidence" value="ECO:0007669"/>
    <property type="project" value="TreeGrafter"/>
</dbReference>
<evidence type="ECO:0000256" key="7">
    <source>
        <dbReference type="SAM" id="Phobius"/>
    </source>
</evidence>
<protein>
    <recommendedName>
        <fullName evidence="10">Signal peptide peptidase-like 1</fullName>
    </recommendedName>
</protein>